<keyword evidence="3" id="KW-1185">Reference proteome</keyword>
<dbReference type="Gene3D" id="3.40.630.30">
    <property type="match status" value="1"/>
</dbReference>
<dbReference type="STRING" id="449659.IV66_GL000093"/>
<dbReference type="Pfam" id="PF00583">
    <property type="entry name" value="Acetyltransf_1"/>
    <property type="match status" value="1"/>
</dbReference>
<gene>
    <name evidence="2" type="ORF">IV66_GL000093</name>
</gene>
<accession>A0A0R2LTN6</accession>
<dbReference type="PATRIC" id="fig|449659.4.peg.93"/>
<evidence type="ECO:0000313" key="3">
    <source>
        <dbReference type="Proteomes" id="UP000051886"/>
    </source>
</evidence>
<feature type="domain" description="N-acetyltransferase" evidence="1">
    <location>
        <begin position="5"/>
        <end position="157"/>
    </location>
</feature>
<name>A0A0R2LTN6_9LACO</name>
<dbReference type="Proteomes" id="UP000051886">
    <property type="component" value="Unassembled WGS sequence"/>
</dbReference>
<dbReference type="PROSITE" id="PS51186">
    <property type="entry name" value="GNAT"/>
    <property type="match status" value="1"/>
</dbReference>
<keyword evidence="2" id="KW-0808">Transferase</keyword>
<evidence type="ECO:0000259" key="1">
    <source>
        <dbReference type="PROSITE" id="PS51186"/>
    </source>
</evidence>
<dbReference type="InterPro" id="IPR016181">
    <property type="entry name" value="Acyl_CoA_acyltransferase"/>
</dbReference>
<sequence>MNLKLSLTDPQKEDFKKVYSLYQAAFPAEELYPDDLLFSHFSDTNNEFWSIYDDAQWVGLVYCMTERDLTYIGFLAIDPDLRGEGYGSATLALVKEKYSTNRVCLLIEEVAPKYSDYQARRKRLSFYEANDFQSAGFKISELDVHYDFLVAVGKSLSSAEYLSLINHYCGPKYAPVVNSHVVE</sequence>
<dbReference type="CDD" id="cd04301">
    <property type="entry name" value="NAT_SF"/>
    <property type="match status" value="1"/>
</dbReference>
<dbReference type="SUPFAM" id="SSF55729">
    <property type="entry name" value="Acyl-CoA N-acyltransferases (Nat)"/>
    <property type="match status" value="1"/>
</dbReference>
<dbReference type="AlphaFoldDB" id="A0A0R2LTN6"/>
<organism evidence="2 3">
    <name type="scientific">Ligilactobacillus pobuzihii</name>
    <dbReference type="NCBI Taxonomy" id="449659"/>
    <lineage>
        <taxon>Bacteria</taxon>
        <taxon>Bacillati</taxon>
        <taxon>Bacillota</taxon>
        <taxon>Bacilli</taxon>
        <taxon>Lactobacillales</taxon>
        <taxon>Lactobacillaceae</taxon>
        <taxon>Ligilactobacillus</taxon>
    </lineage>
</organism>
<proteinExistence type="predicted"/>
<dbReference type="EMBL" id="JQCN01000001">
    <property type="protein sequence ID" value="KRO02669.1"/>
    <property type="molecule type" value="Genomic_DNA"/>
</dbReference>
<dbReference type="GO" id="GO:0016747">
    <property type="term" value="F:acyltransferase activity, transferring groups other than amino-acyl groups"/>
    <property type="evidence" value="ECO:0007669"/>
    <property type="project" value="InterPro"/>
</dbReference>
<dbReference type="OrthoDB" id="9127144at2"/>
<comment type="caution">
    <text evidence="2">The sequence shown here is derived from an EMBL/GenBank/DDBJ whole genome shotgun (WGS) entry which is preliminary data.</text>
</comment>
<evidence type="ECO:0000313" key="2">
    <source>
        <dbReference type="EMBL" id="KRO02669.1"/>
    </source>
</evidence>
<dbReference type="RefSeq" id="WP_017868073.1">
    <property type="nucleotide sequence ID" value="NZ_BJYB01000001.1"/>
</dbReference>
<dbReference type="InterPro" id="IPR000182">
    <property type="entry name" value="GNAT_dom"/>
</dbReference>
<reference evidence="2 3" key="1">
    <citation type="journal article" date="2015" name="Genome Announc.">
        <title>Expanding the biotechnology potential of lactobacilli through comparative genomics of 213 strains and associated genera.</title>
        <authorList>
            <person name="Sun Z."/>
            <person name="Harris H.M."/>
            <person name="McCann A."/>
            <person name="Guo C."/>
            <person name="Argimon S."/>
            <person name="Zhang W."/>
            <person name="Yang X."/>
            <person name="Jeffery I.B."/>
            <person name="Cooney J.C."/>
            <person name="Kagawa T.F."/>
            <person name="Liu W."/>
            <person name="Song Y."/>
            <person name="Salvetti E."/>
            <person name="Wrobel A."/>
            <person name="Rasinkangas P."/>
            <person name="Parkhill J."/>
            <person name="Rea M.C."/>
            <person name="O'Sullivan O."/>
            <person name="Ritari J."/>
            <person name="Douillard F.P."/>
            <person name="Paul Ross R."/>
            <person name="Yang R."/>
            <person name="Briner A.E."/>
            <person name="Felis G.E."/>
            <person name="de Vos W.M."/>
            <person name="Barrangou R."/>
            <person name="Klaenhammer T.R."/>
            <person name="Caufield P.W."/>
            <person name="Cui Y."/>
            <person name="Zhang H."/>
            <person name="O'Toole P.W."/>
        </authorList>
    </citation>
    <scope>NUCLEOTIDE SEQUENCE [LARGE SCALE GENOMIC DNA]</scope>
    <source>
        <strain evidence="2 3">NBRC 103219</strain>
    </source>
</reference>
<protein>
    <submittedName>
        <fullName evidence="2">GCN5-related N-acetyltransferase</fullName>
    </submittedName>
</protein>